<evidence type="ECO:0000313" key="4">
    <source>
        <dbReference type="WBParaSite" id="Pan_g18535.t1"/>
    </source>
</evidence>
<feature type="compositionally biased region" description="Low complexity" evidence="1">
    <location>
        <begin position="43"/>
        <end position="58"/>
    </location>
</feature>
<proteinExistence type="predicted"/>
<keyword evidence="3" id="KW-1185">Reference proteome</keyword>
<dbReference type="Proteomes" id="UP000492821">
    <property type="component" value="Unassembled WGS sequence"/>
</dbReference>
<feature type="compositionally biased region" description="Basic and acidic residues" evidence="1">
    <location>
        <begin position="62"/>
        <end position="71"/>
    </location>
</feature>
<feature type="domain" description="Calponin-homology (CH)" evidence="2">
    <location>
        <begin position="86"/>
        <end position="210"/>
    </location>
</feature>
<sequence>MSAEATATVAAPVVEETVEKKEVTAPDATATAIVEEVKKDGEAAPAAAAEEAAAAPEAPVEEPPKPIDPREDPIGWVGSLFPVGVHKANHLLLQWLQAGAIEKEEDRAPLPGREELVTKNQFLNYLRDGTLLAKFANAVAPGSIEKVHEGEDAKVKDNQKANIEGFITFVKEKAGLTEEQVFTTEDLQDKGKAGYNAVFNTIFNLGLKAQEKLNANGINVDQIVEAAQTAVKSSIIQQILAFFARTLKKKDSKKAVEDAPAAEEQKPEGEATEEVPKVEEPTVPAPAAVAAN</sequence>
<dbReference type="GO" id="GO:0015629">
    <property type="term" value="C:actin cytoskeleton"/>
    <property type="evidence" value="ECO:0007669"/>
    <property type="project" value="TreeGrafter"/>
</dbReference>
<name>A0A7E4VAP2_PANRE</name>
<evidence type="ECO:0000313" key="3">
    <source>
        <dbReference type="Proteomes" id="UP000492821"/>
    </source>
</evidence>
<dbReference type="GO" id="GO:0051015">
    <property type="term" value="F:actin filament binding"/>
    <property type="evidence" value="ECO:0007669"/>
    <property type="project" value="TreeGrafter"/>
</dbReference>
<feature type="region of interest" description="Disordered" evidence="1">
    <location>
        <begin position="40"/>
        <end position="71"/>
    </location>
</feature>
<dbReference type="InterPro" id="IPR036872">
    <property type="entry name" value="CH_dom_sf"/>
</dbReference>
<feature type="region of interest" description="Disordered" evidence="1">
    <location>
        <begin position="249"/>
        <end position="292"/>
    </location>
</feature>
<dbReference type="PROSITE" id="PS50021">
    <property type="entry name" value="CH"/>
    <property type="match status" value="1"/>
</dbReference>
<reference evidence="3" key="1">
    <citation type="journal article" date="2013" name="Genetics">
        <title>The draft genome and transcriptome of Panagrellus redivivus are shaped by the harsh demands of a free-living lifestyle.</title>
        <authorList>
            <person name="Srinivasan J."/>
            <person name="Dillman A.R."/>
            <person name="Macchietto M.G."/>
            <person name="Heikkinen L."/>
            <person name="Lakso M."/>
            <person name="Fracchia K.M."/>
            <person name="Antoshechkin I."/>
            <person name="Mortazavi A."/>
            <person name="Wong G."/>
            <person name="Sternberg P.W."/>
        </authorList>
    </citation>
    <scope>NUCLEOTIDE SEQUENCE [LARGE SCALE GENOMIC DNA]</scope>
    <source>
        <strain evidence="3">MT8872</strain>
    </source>
</reference>
<dbReference type="InterPro" id="IPR001715">
    <property type="entry name" value="CH_dom"/>
</dbReference>
<dbReference type="Gene3D" id="1.10.418.10">
    <property type="entry name" value="Calponin-like domain"/>
    <property type="match status" value="1"/>
</dbReference>
<dbReference type="CDD" id="cd00014">
    <property type="entry name" value="CH_SF"/>
    <property type="match status" value="1"/>
</dbReference>
<accession>A0A7E4VAP2</accession>
<dbReference type="InterPro" id="IPR050606">
    <property type="entry name" value="Calponin-like"/>
</dbReference>
<dbReference type="AlphaFoldDB" id="A0A7E4VAP2"/>
<dbReference type="PANTHER" id="PTHR47385">
    <property type="entry name" value="CALPONIN"/>
    <property type="match status" value="1"/>
</dbReference>
<dbReference type="GO" id="GO:0007015">
    <property type="term" value="P:actin filament organization"/>
    <property type="evidence" value="ECO:0007669"/>
    <property type="project" value="TreeGrafter"/>
</dbReference>
<evidence type="ECO:0000256" key="1">
    <source>
        <dbReference type="SAM" id="MobiDB-lite"/>
    </source>
</evidence>
<feature type="compositionally biased region" description="Low complexity" evidence="1">
    <location>
        <begin position="281"/>
        <end position="292"/>
    </location>
</feature>
<dbReference type="SUPFAM" id="SSF47576">
    <property type="entry name" value="Calponin-homology domain, CH-domain"/>
    <property type="match status" value="1"/>
</dbReference>
<dbReference type="WBParaSite" id="Pan_g18535.t1">
    <property type="protein sequence ID" value="Pan_g18535.t1"/>
    <property type="gene ID" value="Pan_g18535"/>
</dbReference>
<dbReference type="Pfam" id="PF00307">
    <property type="entry name" value="CH"/>
    <property type="match status" value="1"/>
</dbReference>
<reference evidence="4" key="2">
    <citation type="submission" date="2020-10" db="UniProtKB">
        <authorList>
            <consortium name="WormBaseParasite"/>
        </authorList>
    </citation>
    <scope>IDENTIFICATION</scope>
</reference>
<protein>
    <submittedName>
        <fullName evidence="4">Calponin-homology (CH) domain-containing protein</fullName>
    </submittedName>
</protein>
<dbReference type="PANTHER" id="PTHR47385:SF14">
    <property type="entry name" value="TRANSGELIN"/>
    <property type="match status" value="1"/>
</dbReference>
<dbReference type="SMART" id="SM00033">
    <property type="entry name" value="CH"/>
    <property type="match status" value="1"/>
</dbReference>
<evidence type="ECO:0000259" key="2">
    <source>
        <dbReference type="PROSITE" id="PS50021"/>
    </source>
</evidence>
<feature type="compositionally biased region" description="Basic and acidic residues" evidence="1">
    <location>
        <begin position="253"/>
        <end position="280"/>
    </location>
</feature>
<organism evidence="3 4">
    <name type="scientific">Panagrellus redivivus</name>
    <name type="common">Microworm</name>
    <dbReference type="NCBI Taxonomy" id="6233"/>
    <lineage>
        <taxon>Eukaryota</taxon>
        <taxon>Metazoa</taxon>
        <taxon>Ecdysozoa</taxon>
        <taxon>Nematoda</taxon>
        <taxon>Chromadorea</taxon>
        <taxon>Rhabditida</taxon>
        <taxon>Tylenchina</taxon>
        <taxon>Panagrolaimomorpha</taxon>
        <taxon>Panagrolaimoidea</taxon>
        <taxon>Panagrolaimidae</taxon>
        <taxon>Panagrellus</taxon>
    </lineage>
</organism>